<dbReference type="OrthoDB" id="636773at2759"/>
<comment type="caution">
    <text evidence="2">The sequence shown here is derived from an EMBL/GenBank/DDBJ whole genome shotgun (WGS) entry which is preliminary data.</text>
</comment>
<evidence type="ECO:0000313" key="3">
    <source>
        <dbReference type="Proteomes" id="UP000631114"/>
    </source>
</evidence>
<protein>
    <submittedName>
        <fullName evidence="2">Uncharacterized protein</fullName>
    </submittedName>
</protein>
<organism evidence="2 3">
    <name type="scientific">Coptis chinensis</name>
    <dbReference type="NCBI Taxonomy" id="261450"/>
    <lineage>
        <taxon>Eukaryota</taxon>
        <taxon>Viridiplantae</taxon>
        <taxon>Streptophyta</taxon>
        <taxon>Embryophyta</taxon>
        <taxon>Tracheophyta</taxon>
        <taxon>Spermatophyta</taxon>
        <taxon>Magnoliopsida</taxon>
        <taxon>Ranunculales</taxon>
        <taxon>Ranunculaceae</taxon>
        <taxon>Coptidoideae</taxon>
        <taxon>Coptis</taxon>
    </lineage>
</organism>
<keyword evidence="3" id="KW-1185">Reference proteome</keyword>
<accession>A0A835MD31</accession>
<dbReference type="InterPro" id="IPR011333">
    <property type="entry name" value="SKP1/BTB/POZ_sf"/>
</dbReference>
<comment type="pathway">
    <text evidence="1">Protein modification; protein ubiquitination.</text>
</comment>
<dbReference type="PANTHER" id="PTHR46287:SF1">
    <property type="entry name" value="BTB_POZ AND TAZ DOMAIN-CONTAINING PROTEIN 3"/>
    <property type="match status" value="1"/>
</dbReference>
<name>A0A835MD31_9MAGN</name>
<evidence type="ECO:0000256" key="1">
    <source>
        <dbReference type="ARBA" id="ARBA00004906"/>
    </source>
</evidence>
<gene>
    <name evidence="2" type="ORF">IFM89_020657</name>
</gene>
<dbReference type="Gene3D" id="3.30.710.10">
    <property type="entry name" value="Potassium Channel Kv1.1, Chain A"/>
    <property type="match status" value="1"/>
</dbReference>
<dbReference type="Proteomes" id="UP000631114">
    <property type="component" value="Unassembled WGS sequence"/>
</dbReference>
<dbReference type="EMBL" id="JADFTS010000001">
    <property type="protein sequence ID" value="KAF9625207.1"/>
    <property type="molecule type" value="Genomic_DNA"/>
</dbReference>
<dbReference type="InterPro" id="IPR044513">
    <property type="entry name" value="BT1/2/3/4/5"/>
</dbReference>
<dbReference type="PANTHER" id="PTHR46287">
    <property type="entry name" value="BTB/POZ AND TAZ DOMAIN-CONTAINING PROTEIN 3-RELATED"/>
    <property type="match status" value="1"/>
</dbReference>
<sequence length="123" mass="13929">MVFDILKSLVCPPELSVYLFASYTLRAMKNNALHLLVLSHSFSVPSFKRVCTNILEQTWLTTENVIDVLQLHDQMEALLHICKDGRRTIGPRDKVLKGFDCAGFCLLSTKLDSTDSAIPFERK</sequence>
<dbReference type="AlphaFoldDB" id="A0A835MD31"/>
<evidence type="ECO:0000313" key="2">
    <source>
        <dbReference type="EMBL" id="KAF9625207.1"/>
    </source>
</evidence>
<reference evidence="2 3" key="1">
    <citation type="submission" date="2020-10" db="EMBL/GenBank/DDBJ databases">
        <title>The Coptis chinensis genome and diversification of protoberbering-type alkaloids.</title>
        <authorList>
            <person name="Wang B."/>
            <person name="Shu S."/>
            <person name="Song C."/>
            <person name="Liu Y."/>
        </authorList>
    </citation>
    <scope>NUCLEOTIDE SEQUENCE [LARGE SCALE GENOMIC DNA]</scope>
    <source>
        <strain evidence="2">HL-2020</strain>
        <tissue evidence="2">Leaf</tissue>
    </source>
</reference>
<proteinExistence type="predicted"/>